<dbReference type="AlphaFoldDB" id="A0A383UME7"/>
<name>A0A383UME7_BLUHO</name>
<protein>
    <submittedName>
        <fullName evidence="1">Uncharacterized protein</fullName>
    </submittedName>
</protein>
<evidence type="ECO:0000313" key="1">
    <source>
        <dbReference type="EMBL" id="SZF00949.1"/>
    </source>
</evidence>
<accession>A0A383UME7</accession>
<organism evidence="1 2">
    <name type="scientific">Blumeria hordei</name>
    <name type="common">Barley powdery mildew</name>
    <name type="synonym">Blumeria graminis f. sp. hordei</name>
    <dbReference type="NCBI Taxonomy" id="2867405"/>
    <lineage>
        <taxon>Eukaryota</taxon>
        <taxon>Fungi</taxon>
        <taxon>Dikarya</taxon>
        <taxon>Ascomycota</taxon>
        <taxon>Pezizomycotina</taxon>
        <taxon>Leotiomycetes</taxon>
        <taxon>Erysiphales</taxon>
        <taxon>Erysiphaceae</taxon>
        <taxon>Blumeria</taxon>
    </lineage>
</organism>
<proteinExistence type="predicted"/>
<sequence length="143" mass="15453">MSKLTSEKSCTERSIVDLAYEASIKAIGKYSCFAPSGISSPVIVDANHPLSMKNSPNARKFVKAESSLAFKKESACEITNIPVRLMKNLGGKEELLEFVKGIDDAADQTVLVWSQGSLHLYIVGLLVIQAKIRGTPLLLLATS</sequence>
<dbReference type="VEuPathDB" id="FungiDB:BLGHR1_11699"/>
<evidence type="ECO:0000313" key="2">
    <source>
        <dbReference type="Proteomes" id="UP000275772"/>
    </source>
</evidence>
<dbReference type="Proteomes" id="UP000275772">
    <property type="component" value="Unassembled WGS sequence"/>
</dbReference>
<dbReference type="EMBL" id="UNSH01000029">
    <property type="protein sequence ID" value="SZF00949.1"/>
    <property type="molecule type" value="Genomic_DNA"/>
</dbReference>
<reference evidence="1 2" key="1">
    <citation type="submission" date="2017-11" db="EMBL/GenBank/DDBJ databases">
        <authorList>
            <person name="Kracher B."/>
        </authorList>
    </citation>
    <scope>NUCLEOTIDE SEQUENCE [LARGE SCALE GENOMIC DNA]</scope>
    <source>
        <strain evidence="1 2">RACE1</strain>
    </source>
</reference>
<gene>
    <name evidence="1" type="ORF">BLGHR1_11699</name>
</gene>